<keyword evidence="1" id="KW-1133">Transmembrane helix</keyword>
<feature type="transmembrane region" description="Helical" evidence="1">
    <location>
        <begin position="176"/>
        <end position="204"/>
    </location>
</feature>
<keyword evidence="1" id="KW-0812">Transmembrane</keyword>
<dbReference type="Proteomes" id="UP000597762">
    <property type="component" value="Unassembled WGS sequence"/>
</dbReference>
<reference evidence="3" key="1">
    <citation type="submission" date="2021-01" db="EMBL/GenBank/DDBJ databases">
        <authorList>
            <person name="Li R."/>
            <person name="Bekaert M."/>
        </authorList>
    </citation>
    <scope>NUCLEOTIDE SEQUENCE</scope>
    <source>
        <strain evidence="3">Farmed</strain>
    </source>
</reference>
<keyword evidence="4" id="KW-1185">Reference proteome</keyword>
<accession>A0A812CRP0</accession>
<feature type="transmembrane region" description="Helical" evidence="1">
    <location>
        <begin position="106"/>
        <end position="131"/>
    </location>
</feature>
<feature type="chain" id="PRO_5032644036" evidence="2">
    <location>
        <begin position="29"/>
        <end position="216"/>
    </location>
</feature>
<sequence length="216" mass="25610">MFFFFFFLSFFLSFSIFLFSFHANGANATAPYRFLASHGHGPTDPVLGANPSSEVYALSIFKTLYMFSIWAFFLNSIYLSILIPSSTYLSNLLFKISIYQEYFYQFVFFLSSYLSVLFHSIFLFFFIYLSIYEFLFYLSVYHFFFYLTINSFYPTISQFFFLSINFYFHLSINLSILFLSIYLSFFSIYLSIIFLSIYTISIYFPSTNSLSVYLSI</sequence>
<organism evidence="3 4">
    <name type="scientific">Acanthosepion pharaonis</name>
    <name type="common">Pharaoh cuttlefish</name>
    <name type="synonym">Sepia pharaonis</name>
    <dbReference type="NCBI Taxonomy" id="158019"/>
    <lineage>
        <taxon>Eukaryota</taxon>
        <taxon>Metazoa</taxon>
        <taxon>Spiralia</taxon>
        <taxon>Lophotrochozoa</taxon>
        <taxon>Mollusca</taxon>
        <taxon>Cephalopoda</taxon>
        <taxon>Coleoidea</taxon>
        <taxon>Decapodiformes</taxon>
        <taxon>Sepiida</taxon>
        <taxon>Sepiina</taxon>
        <taxon>Sepiidae</taxon>
        <taxon>Acanthosepion</taxon>
    </lineage>
</organism>
<keyword evidence="1" id="KW-0472">Membrane</keyword>
<evidence type="ECO:0000313" key="3">
    <source>
        <dbReference type="EMBL" id="CAE1274417.1"/>
    </source>
</evidence>
<feature type="signal peptide" evidence="2">
    <location>
        <begin position="1"/>
        <end position="28"/>
    </location>
</feature>
<comment type="caution">
    <text evidence="3">The sequence shown here is derived from an EMBL/GenBank/DDBJ whole genome shotgun (WGS) entry which is preliminary data.</text>
</comment>
<feature type="transmembrane region" description="Helical" evidence="1">
    <location>
        <begin position="143"/>
        <end position="164"/>
    </location>
</feature>
<protein>
    <submittedName>
        <fullName evidence="3">Uncharacterized protein</fullName>
    </submittedName>
</protein>
<dbReference type="AlphaFoldDB" id="A0A812CRP0"/>
<evidence type="ECO:0000313" key="4">
    <source>
        <dbReference type="Proteomes" id="UP000597762"/>
    </source>
</evidence>
<name>A0A812CRP0_ACAPH</name>
<proteinExistence type="predicted"/>
<evidence type="ECO:0000256" key="2">
    <source>
        <dbReference type="SAM" id="SignalP"/>
    </source>
</evidence>
<keyword evidence="2" id="KW-0732">Signal</keyword>
<feature type="transmembrane region" description="Helical" evidence="1">
    <location>
        <begin position="69"/>
        <end position="94"/>
    </location>
</feature>
<dbReference type="EMBL" id="CAHIKZ030001783">
    <property type="protein sequence ID" value="CAE1274417.1"/>
    <property type="molecule type" value="Genomic_DNA"/>
</dbReference>
<gene>
    <name evidence="3" type="ORF">SPHA_38864</name>
</gene>
<evidence type="ECO:0000256" key="1">
    <source>
        <dbReference type="SAM" id="Phobius"/>
    </source>
</evidence>